<protein>
    <submittedName>
        <fullName evidence="2">Uncharacterized protein</fullName>
    </submittedName>
</protein>
<sequence length="66" mass="7583">MTTSVRLAAIIFGFDKSSKCWRVGDVNINNNPGVEIFDELKFGPMTYFVKTELTSSKPNHFYQDYL</sequence>
<keyword evidence="1" id="KW-1185">Reference proteome</keyword>
<name>A0A915KHD7_ROMCU</name>
<accession>A0A915KHD7</accession>
<evidence type="ECO:0000313" key="1">
    <source>
        <dbReference type="Proteomes" id="UP000887565"/>
    </source>
</evidence>
<dbReference type="AlphaFoldDB" id="A0A915KHD7"/>
<proteinExistence type="predicted"/>
<dbReference type="WBParaSite" id="nRc.2.0.1.t38147-RA">
    <property type="protein sequence ID" value="nRc.2.0.1.t38147-RA"/>
    <property type="gene ID" value="nRc.2.0.1.g38147"/>
</dbReference>
<organism evidence="1 2">
    <name type="scientific">Romanomermis culicivorax</name>
    <name type="common">Nematode worm</name>
    <dbReference type="NCBI Taxonomy" id="13658"/>
    <lineage>
        <taxon>Eukaryota</taxon>
        <taxon>Metazoa</taxon>
        <taxon>Ecdysozoa</taxon>
        <taxon>Nematoda</taxon>
        <taxon>Enoplea</taxon>
        <taxon>Dorylaimia</taxon>
        <taxon>Mermithida</taxon>
        <taxon>Mermithoidea</taxon>
        <taxon>Mermithidae</taxon>
        <taxon>Romanomermis</taxon>
    </lineage>
</organism>
<dbReference type="Proteomes" id="UP000887565">
    <property type="component" value="Unplaced"/>
</dbReference>
<reference evidence="2" key="1">
    <citation type="submission" date="2022-11" db="UniProtKB">
        <authorList>
            <consortium name="WormBaseParasite"/>
        </authorList>
    </citation>
    <scope>IDENTIFICATION</scope>
</reference>
<evidence type="ECO:0000313" key="2">
    <source>
        <dbReference type="WBParaSite" id="nRc.2.0.1.t38147-RA"/>
    </source>
</evidence>